<organism evidence="2 3">
    <name type="scientific">Novosphingobium aerophilum</name>
    <dbReference type="NCBI Taxonomy" id="2839843"/>
    <lineage>
        <taxon>Bacteria</taxon>
        <taxon>Pseudomonadati</taxon>
        <taxon>Pseudomonadota</taxon>
        <taxon>Alphaproteobacteria</taxon>
        <taxon>Sphingomonadales</taxon>
        <taxon>Sphingomonadaceae</taxon>
        <taxon>Novosphingobium</taxon>
    </lineage>
</organism>
<comment type="caution">
    <text evidence="2">The sequence shown here is derived from an EMBL/GenBank/DDBJ whole genome shotgun (WGS) entry which is preliminary data.</text>
</comment>
<evidence type="ECO:0000313" key="3">
    <source>
        <dbReference type="Proteomes" id="UP000520156"/>
    </source>
</evidence>
<dbReference type="Proteomes" id="UP000520156">
    <property type="component" value="Unassembled WGS sequence"/>
</dbReference>
<gene>
    <name evidence="2" type="ORF">H7F49_05230</name>
</gene>
<proteinExistence type="predicted"/>
<feature type="chain" id="PRO_5030938935" evidence="1">
    <location>
        <begin position="26"/>
        <end position="211"/>
    </location>
</feature>
<dbReference type="EMBL" id="JACLAU010000004">
    <property type="protein sequence ID" value="MBC2651096.1"/>
    <property type="molecule type" value="Genomic_DNA"/>
</dbReference>
<feature type="signal peptide" evidence="1">
    <location>
        <begin position="1"/>
        <end position="25"/>
    </location>
</feature>
<evidence type="ECO:0000256" key="1">
    <source>
        <dbReference type="SAM" id="SignalP"/>
    </source>
</evidence>
<sequence>MNPVFGPLAASLLAPVLALLPVAVGTDSGKPVSEAPAGDDAARWAVEPETPRPADRANLGFADMVRQQREAERAQQVRIEQRVIIRITPGPVSRPGVPFSRDLRRSLMTDFAERAGPRFVERRMGQCVPVGGIAGVQADGPSRLILFMRDQRIVSASLEKGCNARDYYSGFLVERTADGMICAARDKLLSRTGANCALGKLRQLVEIDPDE</sequence>
<keyword evidence="3" id="KW-1185">Reference proteome</keyword>
<dbReference type="RefSeq" id="WP_185682511.1">
    <property type="nucleotide sequence ID" value="NZ_JACLAU010000004.1"/>
</dbReference>
<protein>
    <submittedName>
        <fullName evidence="2">Uncharacterized protein</fullName>
    </submittedName>
</protein>
<name>A0A7X1KBA1_9SPHN</name>
<evidence type="ECO:0000313" key="2">
    <source>
        <dbReference type="EMBL" id="MBC2651096.1"/>
    </source>
</evidence>
<accession>A0A7X1KBA1</accession>
<keyword evidence="1" id="KW-0732">Signal</keyword>
<dbReference type="AlphaFoldDB" id="A0A7X1KBA1"/>
<reference evidence="2 3" key="1">
    <citation type="submission" date="2020-08" db="EMBL/GenBank/DDBJ databases">
        <title>The genome sequence of Novosphingobium flavum 4Y4.</title>
        <authorList>
            <person name="Liu Y."/>
        </authorList>
    </citation>
    <scope>NUCLEOTIDE SEQUENCE [LARGE SCALE GENOMIC DNA]</scope>
    <source>
        <strain evidence="2 3">4Y4</strain>
    </source>
</reference>